<dbReference type="Pfam" id="PF00005">
    <property type="entry name" value="ABC_tran"/>
    <property type="match status" value="1"/>
</dbReference>
<evidence type="ECO:0000256" key="2">
    <source>
        <dbReference type="ARBA" id="ARBA00022741"/>
    </source>
</evidence>
<evidence type="ECO:0000256" key="3">
    <source>
        <dbReference type="ARBA" id="ARBA00022840"/>
    </source>
</evidence>
<dbReference type="InterPro" id="IPR027417">
    <property type="entry name" value="P-loop_NTPase"/>
</dbReference>
<evidence type="ECO:0000313" key="6">
    <source>
        <dbReference type="EMBL" id="KKO20153.1"/>
    </source>
</evidence>
<dbReference type="InterPro" id="IPR051120">
    <property type="entry name" value="ABC_AA/LPS_Transport"/>
</dbReference>
<dbReference type="AlphaFoldDB" id="A0A0M2UVS3"/>
<dbReference type="GO" id="GO:0005886">
    <property type="term" value="C:plasma membrane"/>
    <property type="evidence" value="ECO:0007669"/>
    <property type="project" value="TreeGrafter"/>
</dbReference>
<dbReference type="GO" id="GO:0005524">
    <property type="term" value="F:ATP binding"/>
    <property type="evidence" value="ECO:0007669"/>
    <property type="project" value="UniProtKB-KW"/>
</dbReference>
<dbReference type="Proteomes" id="UP000034954">
    <property type="component" value="Unassembled WGS sequence"/>
</dbReference>
<sequence>MENTGFEFMEILQVKNLIKTFDGIHAVDSLSFDIKKGTITALIGPNGSGKTTTFNLITGFLKPTAGKTSFKGRDITHMAPTKSLISASGGHSRRSDYSRR</sequence>
<gene>
    <name evidence="6" type="primary">abca_2</name>
    <name evidence="6" type="ORF">BROFUL_01112</name>
</gene>
<dbReference type="PANTHER" id="PTHR45772:SF9">
    <property type="entry name" value="CONSERVED COMPONENT OF ABC TRANSPORTER FOR NATURAL AMINO ACIDS"/>
    <property type="match status" value="1"/>
</dbReference>
<name>A0A0M2UVS3_9BACT</name>
<dbReference type="InterPro" id="IPR003439">
    <property type="entry name" value="ABC_transporter-like_ATP-bd"/>
</dbReference>
<evidence type="ECO:0000313" key="7">
    <source>
        <dbReference type="Proteomes" id="UP000034954"/>
    </source>
</evidence>
<dbReference type="GO" id="GO:0016887">
    <property type="term" value="F:ATP hydrolysis activity"/>
    <property type="evidence" value="ECO:0007669"/>
    <property type="project" value="InterPro"/>
</dbReference>
<keyword evidence="7" id="KW-1185">Reference proteome</keyword>
<reference evidence="6 7" key="1">
    <citation type="journal article" date="2013" name="BMC Microbiol.">
        <title>Identification of the type II cytochrome c maturation pathway in anammox bacteria by comparative genomics.</title>
        <authorList>
            <person name="Ferousi C."/>
            <person name="Speth D.R."/>
            <person name="Reimann J."/>
            <person name="Op den Camp H.J."/>
            <person name="Allen J.W."/>
            <person name="Keltjens J.T."/>
            <person name="Jetten M.S."/>
        </authorList>
    </citation>
    <scope>NUCLEOTIDE SEQUENCE [LARGE SCALE GENOMIC DNA]</scope>
    <source>
        <strain evidence="6">RU1</strain>
    </source>
</reference>
<evidence type="ECO:0000256" key="1">
    <source>
        <dbReference type="ARBA" id="ARBA00022448"/>
    </source>
</evidence>
<keyword evidence="1" id="KW-0813">Transport</keyword>
<dbReference type="SUPFAM" id="SSF52540">
    <property type="entry name" value="P-loop containing nucleoside triphosphate hydrolases"/>
    <property type="match status" value="1"/>
</dbReference>
<keyword evidence="2" id="KW-0547">Nucleotide-binding</keyword>
<protein>
    <submittedName>
        <fullName evidence="6">Chain A of ATP binding cassette transporter</fullName>
    </submittedName>
</protein>
<comment type="caution">
    <text evidence="6">The sequence shown here is derived from an EMBL/GenBank/DDBJ whole genome shotgun (WGS) entry which is preliminary data.</text>
</comment>
<evidence type="ECO:0000259" key="5">
    <source>
        <dbReference type="Pfam" id="PF00005"/>
    </source>
</evidence>
<evidence type="ECO:0000256" key="4">
    <source>
        <dbReference type="SAM" id="MobiDB-lite"/>
    </source>
</evidence>
<dbReference type="EMBL" id="LAQJ01000122">
    <property type="protein sequence ID" value="KKO20153.1"/>
    <property type="molecule type" value="Genomic_DNA"/>
</dbReference>
<dbReference type="Gene3D" id="3.40.50.300">
    <property type="entry name" value="P-loop containing nucleotide triphosphate hydrolases"/>
    <property type="match status" value="1"/>
</dbReference>
<feature type="region of interest" description="Disordered" evidence="4">
    <location>
        <begin position="81"/>
        <end position="100"/>
    </location>
</feature>
<dbReference type="PANTHER" id="PTHR45772">
    <property type="entry name" value="CONSERVED COMPONENT OF ABC TRANSPORTER FOR NATURAL AMINO ACIDS-RELATED"/>
    <property type="match status" value="1"/>
</dbReference>
<feature type="domain" description="ABC transporter" evidence="5">
    <location>
        <begin position="28"/>
        <end position="79"/>
    </location>
</feature>
<proteinExistence type="predicted"/>
<keyword evidence="3" id="KW-0067">ATP-binding</keyword>
<accession>A0A0M2UVS3</accession>
<organism evidence="6 7">
    <name type="scientific">Candidatus Brocadia fulgida</name>
    <dbReference type="NCBI Taxonomy" id="380242"/>
    <lineage>
        <taxon>Bacteria</taxon>
        <taxon>Pseudomonadati</taxon>
        <taxon>Planctomycetota</taxon>
        <taxon>Candidatus Brocadiia</taxon>
        <taxon>Candidatus Brocadiales</taxon>
        <taxon>Candidatus Brocadiaceae</taxon>
        <taxon>Candidatus Brocadia</taxon>
    </lineage>
</organism>